<protein>
    <submittedName>
        <fullName evidence="3">Uncharacterized protein</fullName>
    </submittedName>
</protein>
<reference evidence="3" key="1">
    <citation type="submission" date="2022-07" db="EMBL/GenBank/DDBJ databases">
        <title>Genome Sequence of Agrocybe chaxingu.</title>
        <authorList>
            <person name="Buettner E."/>
        </authorList>
    </citation>
    <scope>NUCLEOTIDE SEQUENCE</scope>
    <source>
        <strain evidence="3">MP-N11</strain>
    </source>
</reference>
<keyword evidence="1" id="KW-0175">Coiled coil</keyword>
<feature type="compositionally biased region" description="Low complexity" evidence="2">
    <location>
        <begin position="62"/>
        <end position="82"/>
    </location>
</feature>
<feature type="coiled-coil region" evidence="1">
    <location>
        <begin position="122"/>
        <end position="184"/>
    </location>
</feature>
<dbReference type="EMBL" id="JANKHO010001653">
    <property type="protein sequence ID" value="KAJ3500176.1"/>
    <property type="molecule type" value="Genomic_DNA"/>
</dbReference>
<evidence type="ECO:0000256" key="1">
    <source>
        <dbReference type="SAM" id="Coils"/>
    </source>
</evidence>
<feature type="compositionally biased region" description="Polar residues" evidence="2">
    <location>
        <begin position="32"/>
        <end position="47"/>
    </location>
</feature>
<proteinExistence type="predicted"/>
<feature type="compositionally biased region" description="Low complexity" evidence="2">
    <location>
        <begin position="1"/>
        <end position="12"/>
    </location>
</feature>
<sequence>MASTSGSSSRSSPPKVFERKVEAIGAAHPNVRSITTSTAPVQNTDDGAQNRDVTLGNPLPLPMLLPLRRRSSPAPVSAATPALAPPPAPTPKQETQVPPTEAAKADALVSEEQHKEAMEVVLKKALEDQIAAKSALTQAKEEIRRQAEGIKEMQQILEATKKEKNQLKSELDLKRTECEEWKTKADKFERLAKKYSYDAGKLLKGFASEMGLTSEDTKPN</sequence>
<dbReference type="AlphaFoldDB" id="A0A9W8MT41"/>
<gene>
    <name evidence="3" type="ORF">NLJ89_g9906</name>
</gene>
<name>A0A9W8MT41_9AGAR</name>
<evidence type="ECO:0000313" key="4">
    <source>
        <dbReference type="Proteomes" id="UP001148786"/>
    </source>
</evidence>
<feature type="region of interest" description="Disordered" evidence="2">
    <location>
        <begin position="1"/>
        <end position="111"/>
    </location>
</feature>
<dbReference type="Proteomes" id="UP001148786">
    <property type="component" value="Unassembled WGS sequence"/>
</dbReference>
<evidence type="ECO:0000313" key="3">
    <source>
        <dbReference type="EMBL" id="KAJ3500176.1"/>
    </source>
</evidence>
<comment type="caution">
    <text evidence="3">The sequence shown here is derived from an EMBL/GenBank/DDBJ whole genome shotgun (WGS) entry which is preliminary data.</text>
</comment>
<evidence type="ECO:0000256" key="2">
    <source>
        <dbReference type="SAM" id="MobiDB-lite"/>
    </source>
</evidence>
<accession>A0A9W8MT41</accession>
<organism evidence="3 4">
    <name type="scientific">Agrocybe chaxingu</name>
    <dbReference type="NCBI Taxonomy" id="84603"/>
    <lineage>
        <taxon>Eukaryota</taxon>
        <taxon>Fungi</taxon>
        <taxon>Dikarya</taxon>
        <taxon>Basidiomycota</taxon>
        <taxon>Agaricomycotina</taxon>
        <taxon>Agaricomycetes</taxon>
        <taxon>Agaricomycetidae</taxon>
        <taxon>Agaricales</taxon>
        <taxon>Agaricineae</taxon>
        <taxon>Strophariaceae</taxon>
        <taxon>Agrocybe</taxon>
    </lineage>
</organism>
<keyword evidence="4" id="KW-1185">Reference proteome</keyword>